<keyword evidence="3" id="KW-0378">Hydrolase</keyword>
<evidence type="ECO:0000259" key="2">
    <source>
        <dbReference type="PROSITE" id="PS51762"/>
    </source>
</evidence>
<dbReference type="Pfam" id="PF00722">
    <property type="entry name" value="Glyco_hydro_16"/>
    <property type="match status" value="1"/>
</dbReference>
<reference evidence="3 4" key="1">
    <citation type="journal article" date="2013" name="Genome Announc.">
        <title>Draft Genome Sequence of Cesiribacter andamanensis Strain AMV16T, Isolated from a Soil Sample from a Mud Volcano in the Andaman Islands, India.</title>
        <authorList>
            <person name="Shivaji S."/>
            <person name="Ara S."/>
            <person name="Begum Z."/>
            <person name="Srinivas T.N."/>
            <person name="Singh A."/>
            <person name="Kumar Pinnaka A."/>
        </authorList>
    </citation>
    <scope>NUCLEOTIDE SEQUENCE [LARGE SCALE GENOMIC DNA]</scope>
    <source>
        <strain evidence="3 4">AMV16</strain>
    </source>
</reference>
<name>M7MW40_9BACT</name>
<dbReference type="InterPro" id="IPR013320">
    <property type="entry name" value="ConA-like_dom_sf"/>
</dbReference>
<dbReference type="Proteomes" id="UP000011910">
    <property type="component" value="Unassembled WGS sequence"/>
</dbReference>
<dbReference type="InterPro" id="IPR000757">
    <property type="entry name" value="Beta-glucanase-like"/>
</dbReference>
<dbReference type="Gene3D" id="2.60.120.200">
    <property type="match status" value="1"/>
</dbReference>
<sequence>MRIKGGKLIITARKTGQEKPQFTSTRLVSKRDWKYAYIEVRARLPKAVGTWPAIWMLPTDWKYGGWPDSGEIDIMEHVGYDPGVVHGTVHTQAFNHGIGTQKGKQIDVPTYDSEFHRYAIRWAEDKIEFFVDDQLYNTFENTGGGYKEWPFDQHFHLLLNLAVGGNWGGKEGVAEEAFPQRMEVDYVRVYALD</sequence>
<evidence type="ECO:0000313" key="3">
    <source>
        <dbReference type="EMBL" id="EMR00658.1"/>
    </source>
</evidence>
<dbReference type="eggNOG" id="COG2273">
    <property type="taxonomic scope" value="Bacteria"/>
</dbReference>
<dbReference type="STRING" id="1279009.ADICEAN_04218"/>
<proteinExistence type="inferred from homology"/>
<dbReference type="PANTHER" id="PTHR10963">
    <property type="entry name" value="GLYCOSYL HYDROLASE-RELATED"/>
    <property type="match status" value="1"/>
</dbReference>
<evidence type="ECO:0000313" key="4">
    <source>
        <dbReference type="Proteomes" id="UP000011910"/>
    </source>
</evidence>
<dbReference type="GO" id="GO:0042972">
    <property type="term" value="F:licheninase activity"/>
    <property type="evidence" value="ECO:0007669"/>
    <property type="project" value="UniProtKB-EC"/>
</dbReference>
<dbReference type="EMBL" id="AODQ01000215">
    <property type="protein sequence ID" value="EMR00658.1"/>
    <property type="molecule type" value="Genomic_DNA"/>
</dbReference>
<feature type="domain" description="GH16" evidence="2">
    <location>
        <begin position="1"/>
        <end position="193"/>
    </location>
</feature>
<dbReference type="AlphaFoldDB" id="M7MW40"/>
<comment type="similarity">
    <text evidence="1">Belongs to the glycosyl hydrolase 16 family.</text>
</comment>
<dbReference type="GO" id="GO:0005975">
    <property type="term" value="P:carbohydrate metabolic process"/>
    <property type="evidence" value="ECO:0007669"/>
    <property type="project" value="InterPro"/>
</dbReference>
<dbReference type="PANTHER" id="PTHR10963:SF55">
    <property type="entry name" value="GLYCOSIDE HYDROLASE FAMILY 16 PROTEIN"/>
    <property type="match status" value="1"/>
</dbReference>
<accession>M7MW40</accession>
<dbReference type="PROSITE" id="PS51762">
    <property type="entry name" value="GH16_2"/>
    <property type="match status" value="1"/>
</dbReference>
<dbReference type="InterPro" id="IPR050546">
    <property type="entry name" value="Glycosyl_Hydrlase_16"/>
</dbReference>
<dbReference type="EC" id="3.2.1.73" evidence="3"/>
<keyword evidence="3" id="KW-0326">Glycosidase</keyword>
<gene>
    <name evidence="3" type="primary">bglA_3</name>
    <name evidence="3" type="ORF">ADICEAN_04218</name>
</gene>
<organism evidence="3 4">
    <name type="scientific">Cesiribacter andamanensis AMV16</name>
    <dbReference type="NCBI Taxonomy" id="1279009"/>
    <lineage>
        <taxon>Bacteria</taxon>
        <taxon>Pseudomonadati</taxon>
        <taxon>Bacteroidota</taxon>
        <taxon>Cytophagia</taxon>
        <taxon>Cytophagales</taxon>
        <taxon>Cesiribacteraceae</taxon>
        <taxon>Cesiribacter</taxon>
    </lineage>
</organism>
<protein>
    <submittedName>
        <fullName evidence="3">Beta-glucanase</fullName>
        <ecNumber evidence="3">3.2.1.73</ecNumber>
    </submittedName>
</protein>
<dbReference type="CDD" id="cd08023">
    <property type="entry name" value="GH16_laminarinase_like"/>
    <property type="match status" value="1"/>
</dbReference>
<evidence type="ECO:0000256" key="1">
    <source>
        <dbReference type="ARBA" id="ARBA00006865"/>
    </source>
</evidence>
<dbReference type="SUPFAM" id="SSF49899">
    <property type="entry name" value="Concanavalin A-like lectins/glucanases"/>
    <property type="match status" value="1"/>
</dbReference>
<comment type="caution">
    <text evidence="3">The sequence shown here is derived from an EMBL/GenBank/DDBJ whole genome shotgun (WGS) entry which is preliminary data.</text>
</comment>
<keyword evidence="4" id="KW-1185">Reference proteome</keyword>